<name>A0A0S4IRB3_BODSA</name>
<dbReference type="InterPro" id="IPR011274">
    <property type="entry name" value="Malate_DH_NAD-dep_euk"/>
</dbReference>
<evidence type="ECO:0000256" key="4">
    <source>
        <dbReference type="ARBA" id="ARBA00023027"/>
    </source>
</evidence>
<proteinExistence type="inferred from homology"/>
<keyword evidence="3 8" id="KW-0560">Oxidoreductase</keyword>
<dbReference type="InterPro" id="IPR001252">
    <property type="entry name" value="Malate_DH_AS"/>
</dbReference>
<dbReference type="Pfam" id="PF00056">
    <property type="entry name" value="Ldh_1_N"/>
    <property type="match status" value="1"/>
</dbReference>
<dbReference type="PROSITE" id="PS00068">
    <property type="entry name" value="MDH"/>
    <property type="match status" value="1"/>
</dbReference>
<dbReference type="NCBIfam" id="NF003916">
    <property type="entry name" value="PRK05442.1"/>
    <property type="match status" value="1"/>
</dbReference>
<dbReference type="GO" id="GO:0006099">
    <property type="term" value="P:tricarboxylic acid cycle"/>
    <property type="evidence" value="ECO:0007669"/>
    <property type="project" value="UniProtKB-KW"/>
</dbReference>
<comment type="catalytic activity">
    <reaction evidence="9">
        <text>(S)-malate + NAD(+) = oxaloacetate + NADH + H(+)</text>
        <dbReference type="Rhea" id="RHEA:21432"/>
        <dbReference type="ChEBI" id="CHEBI:15378"/>
        <dbReference type="ChEBI" id="CHEBI:15589"/>
        <dbReference type="ChEBI" id="CHEBI:16452"/>
        <dbReference type="ChEBI" id="CHEBI:57540"/>
        <dbReference type="ChEBI" id="CHEBI:57945"/>
        <dbReference type="EC" id="1.1.1.37"/>
    </reaction>
</comment>
<dbReference type="InterPro" id="IPR001236">
    <property type="entry name" value="Lactate/malate_DH_N"/>
</dbReference>
<keyword evidence="4 7" id="KW-0520">NAD</keyword>
<dbReference type="Gene3D" id="3.90.110.10">
    <property type="entry name" value="Lactate dehydrogenase/glycoside hydrolase, family 4, C-terminal"/>
    <property type="match status" value="1"/>
</dbReference>
<evidence type="ECO:0000256" key="8">
    <source>
        <dbReference type="RuleBase" id="RU003369"/>
    </source>
</evidence>
<dbReference type="Pfam" id="PF02866">
    <property type="entry name" value="Ldh_1_C"/>
    <property type="match status" value="1"/>
</dbReference>
<evidence type="ECO:0000256" key="7">
    <source>
        <dbReference type="PIRSR" id="PIRSR000102-3"/>
    </source>
</evidence>
<evidence type="ECO:0000256" key="3">
    <source>
        <dbReference type="ARBA" id="ARBA00023002"/>
    </source>
</evidence>
<feature type="binding site" evidence="7">
    <location>
        <begin position="133"/>
        <end position="135"/>
    </location>
    <ligand>
        <name>NAD(+)</name>
        <dbReference type="ChEBI" id="CHEBI:57540"/>
    </ligand>
</feature>
<dbReference type="SUPFAM" id="SSF51735">
    <property type="entry name" value="NAD(P)-binding Rossmann-fold domains"/>
    <property type="match status" value="1"/>
</dbReference>
<comment type="similarity">
    <text evidence="1">Belongs to the LDH/MDH superfamily. MDH type 2 family.</text>
</comment>
<dbReference type="InterPro" id="IPR010945">
    <property type="entry name" value="Malate_DH_type2"/>
</dbReference>
<dbReference type="SUPFAM" id="SSF56327">
    <property type="entry name" value="LDH C-terminal domain-like"/>
    <property type="match status" value="1"/>
</dbReference>
<dbReference type="OMA" id="HTWVNGT"/>
<accession>A0A0S4IRB3</accession>
<dbReference type="EC" id="1.1.1.37" evidence="2 9"/>
<dbReference type="OrthoDB" id="4069699at2759"/>
<dbReference type="PANTHER" id="PTHR23382">
    <property type="entry name" value="MALATE DEHYDROGENASE"/>
    <property type="match status" value="1"/>
</dbReference>
<dbReference type="NCBIfam" id="TIGR01758">
    <property type="entry name" value="MDH_euk_cyt"/>
    <property type="match status" value="1"/>
</dbReference>
<feature type="binding site" evidence="7">
    <location>
        <position position="109"/>
    </location>
    <ligand>
        <name>NAD(+)</name>
        <dbReference type="ChEBI" id="CHEBI:57540"/>
    </ligand>
</feature>
<evidence type="ECO:0000256" key="1">
    <source>
        <dbReference type="ARBA" id="ARBA00009613"/>
    </source>
</evidence>
<feature type="binding site" evidence="6">
    <location>
        <position position="102"/>
    </location>
    <ligand>
        <name>substrate</name>
    </ligand>
</feature>
<dbReference type="InterPro" id="IPR001557">
    <property type="entry name" value="L-lactate/malate_DH"/>
</dbReference>
<dbReference type="GO" id="GO:0030060">
    <property type="term" value="F:L-malate dehydrogenase (NAD+) activity"/>
    <property type="evidence" value="ECO:0007669"/>
    <property type="project" value="UniProtKB-EC"/>
</dbReference>
<dbReference type="EMBL" id="CYKH01000493">
    <property type="protein sequence ID" value="CUG01505.1"/>
    <property type="molecule type" value="Genomic_DNA"/>
</dbReference>
<evidence type="ECO:0000256" key="2">
    <source>
        <dbReference type="ARBA" id="ARBA00012995"/>
    </source>
</evidence>
<evidence type="ECO:0000256" key="6">
    <source>
        <dbReference type="PIRSR" id="PIRSR000102-2"/>
    </source>
</evidence>
<dbReference type="FunFam" id="3.90.110.10:FF:000002">
    <property type="entry name" value="Malate dehydrogenase"/>
    <property type="match status" value="1"/>
</dbReference>
<dbReference type="InterPro" id="IPR022383">
    <property type="entry name" value="Lactate/malate_DH_C"/>
</dbReference>
<feature type="binding site" evidence="7">
    <location>
        <begin position="15"/>
        <end position="21"/>
    </location>
    <ligand>
        <name>NAD(+)</name>
        <dbReference type="ChEBI" id="CHEBI:57540"/>
    </ligand>
</feature>
<keyword evidence="13" id="KW-1185">Reference proteome</keyword>
<dbReference type="NCBIfam" id="TIGR01759">
    <property type="entry name" value="MalateDH-SF1"/>
    <property type="match status" value="1"/>
</dbReference>
<feature type="binding site" evidence="6">
    <location>
        <position position="167"/>
    </location>
    <ligand>
        <name>substrate</name>
    </ligand>
</feature>
<gene>
    <name evidence="12" type="ORF">BSAL_04475</name>
</gene>
<feature type="domain" description="Lactate/malate dehydrogenase C-terminal" evidence="11">
    <location>
        <begin position="161"/>
        <end position="325"/>
    </location>
</feature>
<feature type="active site" description="Proton acceptor" evidence="5">
    <location>
        <position position="192"/>
    </location>
</feature>
<evidence type="ECO:0000256" key="5">
    <source>
        <dbReference type="PIRSR" id="PIRSR000102-1"/>
    </source>
</evidence>
<dbReference type="GO" id="GO:0006108">
    <property type="term" value="P:malate metabolic process"/>
    <property type="evidence" value="ECO:0007669"/>
    <property type="project" value="InterPro"/>
</dbReference>
<feature type="domain" description="Lactate/malate dehydrogenase N-terminal" evidence="10">
    <location>
        <begin position="10"/>
        <end position="149"/>
    </location>
</feature>
<evidence type="ECO:0000313" key="12">
    <source>
        <dbReference type="EMBL" id="CUG01505.1"/>
    </source>
</evidence>
<sequence>MSFPTKEVLRVAVTGAAGQIGYSLLPLIARGNMLGATQRVELRLLDIEPAQKVLEGVRFELQDCAFPLLGDVVITHEPQVAFDGADVAILCGAFPRKPGMERKDLLLTNAKIFSEQGRIIGDVASPHCRVLVVGNPANTNALILATAAKGKIPADQITALTRLDHNRAIAQVALKAGAPVASVSNVIIWGNHSGTQVPDVNSAVVNGQPARQAANDDAFFDGDFLGLVQQRGAEVMKLRGLSSAASAAKAIVDHVHDWILGTAPGTFVSMAVISDINSYKVPAGLMYSFPVQCSAGTWTIVDGVTVSPKVQELMEATTAELLEERSQAGI</sequence>
<dbReference type="Proteomes" id="UP000051952">
    <property type="component" value="Unassembled WGS sequence"/>
</dbReference>
<protein>
    <recommendedName>
        <fullName evidence="2 9">Malate dehydrogenase</fullName>
        <ecNumber evidence="2 9">1.1.1.37</ecNumber>
    </recommendedName>
</protein>
<dbReference type="VEuPathDB" id="TriTrypDB:BSAL_04475"/>
<reference evidence="13" key="1">
    <citation type="submission" date="2015-09" db="EMBL/GenBank/DDBJ databases">
        <authorList>
            <consortium name="Pathogen Informatics"/>
        </authorList>
    </citation>
    <scope>NUCLEOTIDE SEQUENCE [LARGE SCALE GENOMIC DNA]</scope>
    <source>
        <strain evidence="13">Lake Konstanz</strain>
    </source>
</reference>
<feature type="binding site" evidence="6">
    <location>
        <position position="135"/>
    </location>
    <ligand>
        <name>substrate</name>
    </ligand>
</feature>
<dbReference type="FunFam" id="3.40.50.720:FF:000010">
    <property type="entry name" value="Malate dehydrogenase"/>
    <property type="match status" value="1"/>
</dbReference>
<feature type="binding site" evidence="6">
    <location>
        <position position="96"/>
    </location>
    <ligand>
        <name>substrate</name>
    </ligand>
</feature>
<evidence type="ECO:0000259" key="10">
    <source>
        <dbReference type="Pfam" id="PF00056"/>
    </source>
</evidence>
<evidence type="ECO:0000256" key="9">
    <source>
        <dbReference type="RuleBase" id="RU003405"/>
    </source>
</evidence>
<dbReference type="Gene3D" id="3.40.50.720">
    <property type="entry name" value="NAD(P)-binding Rossmann-like Domain"/>
    <property type="match status" value="1"/>
</dbReference>
<dbReference type="AlphaFoldDB" id="A0A0S4IRB3"/>
<keyword evidence="9" id="KW-0816">Tricarboxylic acid cycle</keyword>
<dbReference type="InterPro" id="IPR015955">
    <property type="entry name" value="Lactate_DH/Glyco_Ohase_4_C"/>
</dbReference>
<dbReference type="InterPro" id="IPR036291">
    <property type="entry name" value="NAD(P)-bd_dom_sf"/>
</dbReference>
<evidence type="ECO:0000259" key="11">
    <source>
        <dbReference type="Pfam" id="PF02866"/>
    </source>
</evidence>
<dbReference type="PIRSF" id="PIRSF000102">
    <property type="entry name" value="Lac_mal_DH"/>
    <property type="match status" value="1"/>
</dbReference>
<feature type="binding site" evidence="7">
    <location>
        <position position="46"/>
    </location>
    <ligand>
        <name>NAD(+)</name>
        <dbReference type="ChEBI" id="CHEBI:57540"/>
    </ligand>
</feature>
<evidence type="ECO:0000313" key="13">
    <source>
        <dbReference type="Proteomes" id="UP000051952"/>
    </source>
</evidence>
<organism evidence="12 13">
    <name type="scientific">Bodo saltans</name>
    <name type="common">Flagellated protozoan</name>
    <dbReference type="NCBI Taxonomy" id="75058"/>
    <lineage>
        <taxon>Eukaryota</taxon>
        <taxon>Discoba</taxon>
        <taxon>Euglenozoa</taxon>
        <taxon>Kinetoplastea</taxon>
        <taxon>Metakinetoplastina</taxon>
        <taxon>Eubodonida</taxon>
        <taxon>Bodonidae</taxon>
        <taxon>Bodo</taxon>
    </lineage>
</organism>